<dbReference type="AlphaFoldDB" id="A0A9Q4B4R0"/>
<sequence length="130" mass="14829">MVSSKMAIFLLILPFLIIFGACANIYNDQVGYKASQIHDQMPVPKNAEITSGEANNQKIKESVFYKLNGIGGQQGLYPPMSYIEKIEESGWKQLKEERMGGKFTFIKEETKIWVIIYEDSFSIHILDETD</sequence>
<evidence type="ECO:0008006" key="3">
    <source>
        <dbReference type="Google" id="ProtNLM"/>
    </source>
</evidence>
<dbReference type="RefSeq" id="WP_257822632.1">
    <property type="nucleotide sequence ID" value="NZ_JABXYM010000001.1"/>
</dbReference>
<dbReference type="Proteomes" id="UP001057753">
    <property type="component" value="Unassembled WGS sequence"/>
</dbReference>
<name>A0A9Q4B4R0_SALAG</name>
<evidence type="ECO:0000313" key="1">
    <source>
        <dbReference type="EMBL" id="MCR6098271.1"/>
    </source>
</evidence>
<keyword evidence="2" id="KW-1185">Reference proteome</keyword>
<protein>
    <recommendedName>
        <fullName evidence="3">Lipoprotein</fullName>
    </recommendedName>
</protein>
<dbReference type="PROSITE" id="PS51257">
    <property type="entry name" value="PROKAR_LIPOPROTEIN"/>
    <property type="match status" value="1"/>
</dbReference>
<dbReference type="EMBL" id="JABXYM010000001">
    <property type="protein sequence ID" value="MCR6098271.1"/>
    <property type="molecule type" value="Genomic_DNA"/>
</dbReference>
<reference evidence="1" key="1">
    <citation type="submission" date="2020-06" db="EMBL/GenBank/DDBJ databases">
        <title>Insight into the genomes of haloalkaliphilic bacilli from Kenyan soda lakes.</title>
        <authorList>
            <person name="Mwirichia R."/>
            <person name="Villamizar G.C."/>
            <person name="Poehlein A."/>
            <person name="Mugweru J."/>
            <person name="Kipnyargis A."/>
            <person name="Kiplimo D."/>
            <person name="Orwa P."/>
            <person name="Daniel R."/>
        </authorList>
    </citation>
    <scope>NUCLEOTIDE SEQUENCE</scope>
    <source>
        <strain evidence="1">B1096_S55</strain>
    </source>
</reference>
<evidence type="ECO:0000313" key="2">
    <source>
        <dbReference type="Proteomes" id="UP001057753"/>
    </source>
</evidence>
<gene>
    <name evidence="1" type="ORF">HXA33_17185</name>
</gene>
<comment type="caution">
    <text evidence="1">The sequence shown here is derived from an EMBL/GenBank/DDBJ whole genome shotgun (WGS) entry which is preliminary data.</text>
</comment>
<accession>A0A9Q4B4R0</accession>
<proteinExistence type="predicted"/>
<organism evidence="1 2">
    <name type="scientific">Salipaludibacillus agaradhaerens</name>
    <name type="common">Bacillus agaradhaerens</name>
    <dbReference type="NCBI Taxonomy" id="76935"/>
    <lineage>
        <taxon>Bacteria</taxon>
        <taxon>Bacillati</taxon>
        <taxon>Bacillota</taxon>
        <taxon>Bacilli</taxon>
        <taxon>Bacillales</taxon>
        <taxon>Bacillaceae</taxon>
    </lineage>
</organism>